<organism evidence="1 2">
    <name type="scientific">Ramazzottius varieornatus</name>
    <name type="common">Water bear</name>
    <name type="synonym">Tardigrade</name>
    <dbReference type="NCBI Taxonomy" id="947166"/>
    <lineage>
        <taxon>Eukaryota</taxon>
        <taxon>Metazoa</taxon>
        <taxon>Ecdysozoa</taxon>
        <taxon>Tardigrada</taxon>
        <taxon>Eutardigrada</taxon>
        <taxon>Parachela</taxon>
        <taxon>Hypsibioidea</taxon>
        <taxon>Ramazzottiidae</taxon>
        <taxon>Ramazzottius</taxon>
    </lineage>
</organism>
<accession>A0A1D1VW50</accession>
<dbReference type="Proteomes" id="UP000186922">
    <property type="component" value="Unassembled WGS sequence"/>
</dbReference>
<reference evidence="1 2" key="1">
    <citation type="journal article" date="2016" name="Nat. Commun.">
        <title>Extremotolerant tardigrade genome and improved radiotolerance of human cultured cells by tardigrade-unique protein.</title>
        <authorList>
            <person name="Hashimoto T."/>
            <person name="Horikawa D.D."/>
            <person name="Saito Y."/>
            <person name="Kuwahara H."/>
            <person name="Kozuka-Hata H."/>
            <person name="Shin-I T."/>
            <person name="Minakuchi Y."/>
            <person name="Ohishi K."/>
            <person name="Motoyama A."/>
            <person name="Aizu T."/>
            <person name="Enomoto A."/>
            <person name="Kondo K."/>
            <person name="Tanaka S."/>
            <person name="Hara Y."/>
            <person name="Koshikawa S."/>
            <person name="Sagara H."/>
            <person name="Miura T."/>
            <person name="Yokobori S."/>
            <person name="Miyagawa K."/>
            <person name="Suzuki Y."/>
            <person name="Kubo T."/>
            <person name="Oyama M."/>
            <person name="Kohara Y."/>
            <person name="Fujiyama A."/>
            <person name="Arakawa K."/>
            <person name="Katayama T."/>
            <person name="Toyoda A."/>
            <person name="Kunieda T."/>
        </authorList>
    </citation>
    <scope>NUCLEOTIDE SEQUENCE [LARGE SCALE GENOMIC DNA]</scope>
    <source>
        <strain evidence="1 2">YOKOZUNA-1</strain>
    </source>
</reference>
<sequence length="106" mass="11817">MGSGAVRFATALMTLRRSAMSRYEIQGVRSFGALSEGIRRLERVVDEVQNLRNLCVLSKRAAFLTREQVNKHLKDPDFEPRLIQTRGSTGKAMACVPCIARHAQGN</sequence>
<name>A0A1D1VW50_RAMVA</name>
<gene>
    <name evidence="1" type="primary">RvY_15328-1</name>
    <name evidence="1" type="synonym">RvY_15328.1</name>
    <name evidence="1" type="ORF">RvY_15328</name>
</gene>
<protein>
    <submittedName>
        <fullName evidence="1">Uncharacterized protein</fullName>
    </submittedName>
</protein>
<comment type="caution">
    <text evidence="1">The sequence shown here is derived from an EMBL/GenBank/DDBJ whole genome shotgun (WGS) entry which is preliminary data.</text>
</comment>
<keyword evidence="2" id="KW-1185">Reference proteome</keyword>
<dbReference type="AlphaFoldDB" id="A0A1D1VW50"/>
<evidence type="ECO:0000313" key="1">
    <source>
        <dbReference type="EMBL" id="GAV05156.1"/>
    </source>
</evidence>
<proteinExistence type="predicted"/>
<evidence type="ECO:0000313" key="2">
    <source>
        <dbReference type="Proteomes" id="UP000186922"/>
    </source>
</evidence>
<dbReference type="EMBL" id="BDGG01000011">
    <property type="protein sequence ID" value="GAV05156.1"/>
    <property type="molecule type" value="Genomic_DNA"/>
</dbReference>